<evidence type="ECO:0000256" key="5">
    <source>
        <dbReference type="SAM" id="Phobius"/>
    </source>
</evidence>
<evidence type="ECO:0000313" key="7">
    <source>
        <dbReference type="Proteomes" id="UP001345013"/>
    </source>
</evidence>
<accession>A0ABR0KGQ5</accession>
<dbReference type="SUPFAM" id="SSF144083">
    <property type="entry name" value="Magnesium transport protein CorA, transmembrane region"/>
    <property type="match status" value="1"/>
</dbReference>
<evidence type="ECO:0000256" key="3">
    <source>
        <dbReference type="ARBA" id="ARBA00022989"/>
    </source>
</evidence>
<dbReference type="InterPro" id="IPR045863">
    <property type="entry name" value="CorA_TM1_TM2"/>
</dbReference>
<sequence length="127" mass="14218">MNYNASLASLEESRHGIEYTRLALIQNNRVKRLTQLAFLFIPLSTIASLFGMNITALNSGVASIWMVVVAAGCAYIFVVLFWWLLSSATERKRLAVQSVLQQKARNLRRKLQGRPIAPSEDAESFTS</sequence>
<reference evidence="6 7" key="1">
    <citation type="submission" date="2023-08" db="EMBL/GenBank/DDBJ databases">
        <title>Black Yeasts Isolated from many extreme environments.</title>
        <authorList>
            <person name="Coleine C."/>
            <person name="Stajich J.E."/>
            <person name="Selbmann L."/>
        </authorList>
    </citation>
    <scope>NUCLEOTIDE SEQUENCE [LARGE SCALE GENOMIC DNA]</scope>
    <source>
        <strain evidence="6 7">CCFEE 5885</strain>
    </source>
</reference>
<feature type="transmembrane region" description="Helical" evidence="5">
    <location>
        <begin position="62"/>
        <end position="85"/>
    </location>
</feature>
<dbReference type="Pfam" id="PF01544">
    <property type="entry name" value="CorA"/>
    <property type="match status" value="1"/>
</dbReference>
<dbReference type="Proteomes" id="UP001345013">
    <property type="component" value="Unassembled WGS sequence"/>
</dbReference>
<comment type="subcellular location">
    <subcellularLocation>
        <location evidence="1">Membrane</location>
        <topology evidence="1">Multi-pass membrane protein</topology>
    </subcellularLocation>
</comment>
<feature type="transmembrane region" description="Helical" evidence="5">
    <location>
        <begin position="36"/>
        <end position="56"/>
    </location>
</feature>
<dbReference type="InterPro" id="IPR002523">
    <property type="entry name" value="MgTranspt_CorA/ZnTranspt_ZntB"/>
</dbReference>
<keyword evidence="3 5" id="KW-1133">Transmembrane helix</keyword>
<name>A0ABR0KGQ5_9EURO</name>
<keyword evidence="7" id="KW-1185">Reference proteome</keyword>
<evidence type="ECO:0000256" key="1">
    <source>
        <dbReference type="ARBA" id="ARBA00004141"/>
    </source>
</evidence>
<keyword evidence="4 5" id="KW-0472">Membrane</keyword>
<comment type="caution">
    <text evidence="6">The sequence shown here is derived from an EMBL/GenBank/DDBJ whole genome shotgun (WGS) entry which is preliminary data.</text>
</comment>
<keyword evidence="2 5" id="KW-0812">Transmembrane</keyword>
<protein>
    <submittedName>
        <fullName evidence="6">Uncharacterized protein</fullName>
    </submittedName>
</protein>
<gene>
    <name evidence="6" type="ORF">LTR24_002870</name>
</gene>
<organism evidence="6 7">
    <name type="scientific">Lithohypha guttulata</name>
    <dbReference type="NCBI Taxonomy" id="1690604"/>
    <lineage>
        <taxon>Eukaryota</taxon>
        <taxon>Fungi</taxon>
        <taxon>Dikarya</taxon>
        <taxon>Ascomycota</taxon>
        <taxon>Pezizomycotina</taxon>
        <taxon>Eurotiomycetes</taxon>
        <taxon>Chaetothyriomycetidae</taxon>
        <taxon>Chaetothyriales</taxon>
        <taxon>Trichomeriaceae</taxon>
        <taxon>Lithohypha</taxon>
    </lineage>
</organism>
<evidence type="ECO:0000256" key="4">
    <source>
        <dbReference type="ARBA" id="ARBA00023136"/>
    </source>
</evidence>
<evidence type="ECO:0000256" key="2">
    <source>
        <dbReference type="ARBA" id="ARBA00022692"/>
    </source>
</evidence>
<dbReference type="Gene3D" id="1.20.58.340">
    <property type="entry name" value="Magnesium transport protein CorA, transmembrane region"/>
    <property type="match status" value="1"/>
</dbReference>
<dbReference type="EMBL" id="JAVRRG010000025">
    <property type="protein sequence ID" value="KAK5095906.1"/>
    <property type="molecule type" value="Genomic_DNA"/>
</dbReference>
<proteinExistence type="predicted"/>
<evidence type="ECO:0000313" key="6">
    <source>
        <dbReference type="EMBL" id="KAK5095906.1"/>
    </source>
</evidence>